<evidence type="ECO:0000313" key="4">
    <source>
        <dbReference type="Proteomes" id="UP000657421"/>
    </source>
</evidence>
<proteinExistence type="predicted"/>
<protein>
    <submittedName>
        <fullName evidence="3">Type V CRISPR-associated protein Cas4</fullName>
    </submittedName>
</protein>
<dbReference type="InterPro" id="IPR027616">
    <property type="entry name" value="Cas4_PREFRAN"/>
</dbReference>
<dbReference type="RefSeq" id="WP_249309342.1">
    <property type="nucleotide sequence ID" value="NZ_JACRSZ010000013.1"/>
</dbReference>
<accession>A0ABR7NBY7</accession>
<dbReference type="Gene3D" id="3.90.320.10">
    <property type="match status" value="1"/>
</dbReference>
<comment type="caution">
    <text evidence="3">The sequence shown here is derived from an EMBL/GenBank/DDBJ whole genome shotgun (WGS) entry which is preliminary data.</text>
</comment>
<dbReference type="Pfam" id="PF01930">
    <property type="entry name" value="Cas_Cas4"/>
    <property type="match status" value="1"/>
</dbReference>
<gene>
    <name evidence="3" type="primary">cas4</name>
    <name evidence="3" type="ORF">H8716_12635</name>
</gene>
<dbReference type="InterPro" id="IPR022765">
    <property type="entry name" value="Dna2/Cas4_DUF83"/>
</dbReference>
<name>A0ABR7NBY7_9FIRM</name>
<reference evidence="3 4" key="1">
    <citation type="submission" date="2020-08" db="EMBL/GenBank/DDBJ databases">
        <title>Genome public.</title>
        <authorList>
            <person name="Liu C."/>
            <person name="Sun Q."/>
        </authorList>
    </citation>
    <scope>NUCLEOTIDE SEQUENCE [LARGE SCALE GENOMIC DNA]</scope>
    <source>
        <strain evidence="3 4">NSJ-46</strain>
    </source>
</reference>
<feature type="domain" description="DUF83" evidence="2">
    <location>
        <begin position="9"/>
        <end position="180"/>
    </location>
</feature>
<keyword evidence="4" id="KW-1185">Reference proteome</keyword>
<evidence type="ECO:0000259" key="2">
    <source>
        <dbReference type="Pfam" id="PF01930"/>
    </source>
</evidence>
<evidence type="ECO:0000256" key="1">
    <source>
        <dbReference type="ARBA" id="ARBA00022801"/>
    </source>
</evidence>
<dbReference type="Proteomes" id="UP000657421">
    <property type="component" value="Unassembled WGS sequence"/>
</dbReference>
<dbReference type="NCBIfam" id="TIGR04328">
    <property type="entry name" value="cas4_PREFRAN"/>
    <property type="match status" value="1"/>
</dbReference>
<evidence type="ECO:0000313" key="3">
    <source>
        <dbReference type="EMBL" id="MBC8573924.1"/>
    </source>
</evidence>
<organism evidence="3 4">
    <name type="scientific">Jingyaoa shaoxingensis</name>
    <dbReference type="NCBI Taxonomy" id="2763671"/>
    <lineage>
        <taxon>Bacteria</taxon>
        <taxon>Bacillati</taxon>
        <taxon>Bacillota</taxon>
        <taxon>Clostridia</taxon>
        <taxon>Lachnospirales</taxon>
        <taxon>Lachnospiraceae</taxon>
        <taxon>Jingyaoa</taxon>
    </lineage>
</organism>
<dbReference type="InterPro" id="IPR011604">
    <property type="entry name" value="PDDEXK-like_dom_sf"/>
</dbReference>
<dbReference type="EMBL" id="JACRSZ010000013">
    <property type="protein sequence ID" value="MBC8573924.1"/>
    <property type="molecule type" value="Genomic_DNA"/>
</dbReference>
<keyword evidence="1" id="KW-0378">Hydrolase</keyword>
<sequence length="188" mass="22436">MEDLIIISNLNDFIFCPVSIYFHKLYGSQDNLLYQSSAQINGTKAHETIDEKKYSTRKSAMMSLDVYSEKYGLCGKIDLYESDKKRLIERKKHVRQIYKGYIFQLYAQYYAMTEMGYEVKELYIRSMDDNKNYKIALPEKDPNMLQKFEHLIEEMRTFNLETFYQTNIEKCKNCIYEDACDRSLNRGE</sequence>